<dbReference type="PANTHER" id="PTHR47266">
    <property type="entry name" value="ENDONUCLEASE-RELATED"/>
    <property type="match status" value="1"/>
</dbReference>
<feature type="non-terminal residue" evidence="2">
    <location>
        <position position="1"/>
    </location>
</feature>
<dbReference type="InterPro" id="IPR012337">
    <property type="entry name" value="RNaseH-like_sf"/>
</dbReference>
<dbReference type="InterPro" id="IPR041588">
    <property type="entry name" value="Integrase_H2C2"/>
</dbReference>
<keyword evidence="3" id="KW-1185">Reference proteome</keyword>
<dbReference type="GO" id="GO:0003676">
    <property type="term" value="F:nucleic acid binding"/>
    <property type="evidence" value="ECO:0007669"/>
    <property type="project" value="InterPro"/>
</dbReference>
<evidence type="ECO:0000259" key="1">
    <source>
        <dbReference type="Pfam" id="PF17921"/>
    </source>
</evidence>
<dbReference type="Gene3D" id="1.10.340.70">
    <property type="match status" value="1"/>
</dbReference>
<dbReference type="InterPro" id="IPR052160">
    <property type="entry name" value="Gypsy_RT_Integrase-like"/>
</dbReference>
<dbReference type="Gene3D" id="3.30.420.10">
    <property type="entry name" value="Ribonuclease H-like superfamily/Ribonuclease H"/>
    <property type="match status" value="1"/>
</dbReference>
<accession>A0A5J4N585</accession>
<evidence type="ECO:0000313" key="3">
    <source>
        <dbReference type="Proteomes" id="UP000324629"/>
    </source>
</evidence>
<proteinExistence type="predicted"/>
<name>A0A5J4N585_9TREM</name>
<protein>
    <recommendedName>
        <fullName evidence="1">Integrase zinc-binding domain-containing protein</fullName>
    </recommendedName>
</protein>
<dbReference type="SUPFAM" id="SSF53098">
    <property type="entry name" value="Ribonuclease H-like"/>
    <property type="match status" value="1"/>
</dbReference>
<gene>
    <name evidence="2" type="ORF">DEA37_0010397</name>
</gene>
<comment type="caution">
    <text evidence="2">The sequence shown here is derived from an EMBL/GenBank/DDBJ whole genome shotgun (WGS) entry which is preliminary data.</text>
</comment>
<dbReference type="AlphaFoldDB" id="A0A5J4N585"/>
<sequence length="183" mass="20864">KPKTYWSRNKGQIPGRALLVVTVGEFASYRWRIVRAKRTYRLIVPSGKVSKVVREVHVELEHASQRRSEAAVRQRFSWPKLHDDVVRNCANRNICAQTEFLTVAPRAPLQTVAKVGPNYRAAIDVMGPLPTSRRGNKYILVIVDYFTKWCEAFPMPNQEVSTITPLFVNECTLTKALRLKVAS</sequence>
<evidence type="ECO:0000313" key="2">
    <source>
        <dbReference type="EMBL" id="KAA3670746.1"/>
    </source>
</evidence>
<dbReference type="Pfam" id="PF17921">
    <property type="entry name" value="Integrase_H2C2"/>
    <property type="match status" value="1"/>
</dbReference>
<dbReference type="InterPro" id="IPR036397">
    <property type="entry name" value="RNaseH_sf"/>
</dbReference>
<feature type="domain" description="Integrase zinc-binding" evidence="1">
    <location>
        <begin position="44"/>
        <end position="97"/>
    </location>
</feature>
<organism evidence="2 3">
    <name type="scientific">Paragonimus westermani</name>
    <dbReference type="NCBI Taxonomy" id="34504"/>
    <lineage>
        <taxon>Eukaryota</taxon>
        <taxon>Metazoa</taxon>
        <taxon>Spiralia</taxon>
        <taxon>Lophotrochozoa</taxon>
        <taxon>Platyhelminthes</taxon>
        <taxon>Trematoda</taxon>
        <taxon>Digenea</taxon>
        <taxon>Plagiorchiida</taxon>
        <taxon>Troglotremata</taxon>
        <taxon>Troglotrematidae</taxon>
        <taxon>Paragonimus</taxon>
    </lineage>
</organism>
<dbReference type="EMBL" id="QNGE01008490">
    <property type="protein sequence ID" value="KAA3670746.1"/>
    <property type="molecule type" value="Genomic_DNA"/>
</dbReference>
<dbReference type="Proteomes" id="UP000324629">
    <property type="component" value="Unassembled WGS sequence"/>
</dbReference>
<reference evidence="2 3" key="1">
    <citation type="journal article" date="2019" name="Gigascience">
        <title>Whole-genome sequence of the oriental lung fluke Paragonimus westermani.</title>
        <authorList>
            <person name="Oey H."/>
            <person name="Zakrzewski M."/>
            <person name="Narain K."/>
            <person name="Devi K.R."/>
            <person name="Agatsuma T."/>
            <person name="Nawaratna S."/>
            <person name="Gobert G.N."/>
            <person name="Jones M.K."/>
            <person name="Ragan M.A."/>
            <person name="McManus D.P."/>
            <person name="Krause L."/>
        </authorList>
    </citation>
    <scope>NUCLEOTIDE SEQUENCE [LARGE SCALE GENOMIC DNA]</scope>
    <source>
        <strain evidence="2 3">IND2009</strain>
    </source>
</reference>